<keyword evidence="4" id="KW-1185">Reference proteome</keyword>
<feature type="region of interest" description="Disordered" evidence="1">
    <location>
        <begin position="94"/>
        <end position="120"/>
    </location>
</feature>
<gene>
    <name evidence="3" type="ORF">FBUS_01097</name>
</gene>
<feature type="compositionally biased region" description="Polar residues" evidence="1">
    <location>
        <begin position="481"/>
        <end position="490"/>
    </location>
</feature>
<reference evidence="3" key="1">
    <citation type="submission" date="2019-05" db="EMBL/GenBank/DDBJ databases">
        <title>Annotation for the trematode Fasciolopsis buski.</title>
        <authorList>
            <person name="Choi Y.-J."/>
        </authorList>
    </citation>
    <scope>NUCLEOTIDE SEQUENCE</scope>
    <source>
        <strain evidence="3">HT</strain>
        <tissue evidence="3">Whole worm</tissue>
    </source>
</reference>
<feature type="compositionally biased region" description="Polar residues" evidence="1">
    <location>
        <begin position="94"/>
        <end position="116"/>
    </location>
</feature>
<dbReference type="Gene3D" id="2.30.42.10">
    <property type="match status" value="1"/>
</dbReference>
<evidence type="ECO:0000256" key="1">
    <source>
        <dbReference type="SAM" id="MobiDB-lite"/>
    </source>
</evidence>
<dbReference type="PROSITE" id="PS50106">
    <property type="entry name" value="PDZ"/>
    <property type="match status" value="1"/>
</dbReference>
<evidence type="ECO:0000313" key="3">
    <source>
        <dbReference type="EMBL" id="KAA0197806.1"/>
    </source>
</evidence>
<dbReference type="Proteomes" id="UP000728185">
    <property type="component" value="Unassembled WGS sequence"/>
</dbReference>
<dbReference type="InterPro" id="IPR036034">
    <property type="entry name" value="PDZ_sf"/>
</dbReference>
<dbReference type="EMBL" id="LUCM01002133">
    <property type="protein sequence ID" value="KAA0197806.1"/>
    <property type="molecule type" value="Genomic_DNA"/>
</dbReference>
<feature type="region of interest" description="Disordered" evidence="1">
    <location>
        <begin position="281"/>
        <end position="315"/>
    </location>
</feature>
<dbReference type="AlphaFoldDB" id="A0A8E0S344"/>
<feature type="compositionally biased region" description="Polar residues" evidence="1">
    <location>
        <begin position="497"/>
        <end position="519"/>
    </location>
</feature>
<feature type="compositionally biased region" description="Polar residues" evidence="1">
    <location>
        <begin position="281"/>
        <end position="300"/>
    </location>
</feature>
<sequence>MPTDPTSLSVQPRNFLSKEMHVPSSKRQSTILSDDNNNVVAVSKEKMMTLTTDIQSTQESRAVSLSKLTIDYPEIPRPNSATFWVPERKSNRLSQTTGVSSRSVSILHPGTNNISKNNGNANRLNINRMAPIEEITTGTWKTKKHIQSLVAEKSKLDCSNGDEHGQPDARTTKLTRWEPSPDISRYDLTLGSGDGQRTPTTVSWGNKVSTALSSSNHSPIPSPELIRRSPYPSLFEVLHHCNILRIILDPNIPNESRQLGLHLELTKFPLDDIQRANSIQRWQSKQQNTGSKDTLSSFGSDGQYGPRGPKPRIIPREGSAFRAFDDHRLEEAPDVIAIKRIDPDSPAGIHGGLTVGTLLLEINGKSLLRTNESDDPVSASVELLKFAEEQLQLASRAGLSGEAPPVRITAARYHNRFGMDNKVNVPERPNLVSRRFIIGKPMTETDYGNPVISWRKTPSSVNSSDVQSVQSSRAKSEVSLRSESAASNTHEGIHTPSEISQLGSTHSTSRVPSAGNPDTKNGLVWFPSSRLSFPQGSATSETSSDTTGNYGRGS</sequence>
<feature type="compositionally biased region" description="Low complexity" evidence="1">
    <location>
        <begin position="459"/>
        <end position="472"/>
    </location>
</feature>
<evidence type="ECO:0000313" key="4">
    <source>
        <dbReference type="Proteomes" id="UP000728185"/>
    </source>
</evidence>
<dbReference type="OrthoDB" id="6239986at2759"/>
<comment type="caution">
    <text evidence="3">The sequence shown here is derived from an EMBL/GenBank/DDBJ whole genome shotgun (WGS) entry which is preliminary data.</text>
</comment>
<dbReference type="SUPFAM" id="SSF50156">
    <property type="entry name" value="PDZ domain-like"/>
    <property type="match status" value="1"/>
</dbReference>
<feature type="compositionally biased region" description="Polar residues" evidence="1">
    <location>
        <begin position="529"/>
        <end position="554"/>
    </location>
</feature>
<proteinExistence type="predicted"/>
<feature type="region of interest" description="Disordered" evidence="1">
    <location>
        <begin position="447"/>
        <end position="554"/>
    </location>
</feature>
<accession>A0A8E0S344</accession>
<dbReference type="CDD" id="cd00136">
    <property type="entry name" value="PDZ_canonical"/>
    <property type="match status" value="1"/>
</dbReference>
<feature type="domain" description="PDZ" evidence="2">
    <location>
        <begin position="318"/>
        <end position="393"/>
    </location>
</feature>
<dbReference type="InterPro" id="IPR001478">
    <property type="entry name" value="PDZ"/>
</dbReference>
<evidence type="ECO:0000259" key="2">
    <source>
        <dbReference type="PROSITE" id="PS50106"/>
    </source>
</evidence>
<organism evidence="3 4">
    <name type="scientific">Fasciolopsis buskii</name>
    <dbReference type="NCBI Taxonomy" id="27845"/>
    <lineage>
        <taxon>Eukaryota</taxon>
        <taxon>Metazoa</taxon>
        <taxon>Spiralia</taxon>
        <taxon>Lophotrochozoa</taxon>
        <taxon>Platyhelminthes</taxon>
        <taxon>Trematoda</taxon>
        <taxon>Digenea</taxon>
        <taxon>Plagiorchiida</taxon>
        <taxon>Echinostomata</taxon>
        <taxon>Echinostomatoidea</taxon>
        <taxon>Fasciolidae</taxon>
        <taxon>Fasciolopsis</taxon>
    </lineage>
</organism>
<name>A0A8E0S344_9TREM</name>
<protein>
    <recommendedName>
        <fullName evidence="2">PDZ domain-containing protein</fullName>
    </recommendedName>
</protein>